<proteinExistence type="predicted"/>
<dbReference type="OrthoDB" id="6781249at2759"/>
<dbReference type="EMBL" id="BGPR01008757">
    <property type="protein sequence ID" value="GBN35866.1"/>
    <property type="molecule type" value="Genomic_DNA"/>
</dbReference>
<dbReference type="Proteomes" id="UP000499080">
    <property type="component" value="Unassembled WGS sequence"/>
</dbReference>
<dbReference type="AlphaFoldDB" id="A0A4Y2NDI2"/>
<name>A0A4Y2NDI2_ARAVE</name>
<sequence length="272" mass="30813">MMTKWILIMPFLVEVSQKIEEFCNLSFASTKQHVDARNFRISRDEIGFQTLVDWFSSHDPFPKYEHLLSIASGIVADEIINCHNAYEIGVYCLSKTVVVNIFHDENACPDDIDEARQKVLIALYGGKNSEETLDSLRFELFQKSLVKNHSKFASLPPTTAAAREHSVRAYLQVQLWSGFAKSPIDRGWKETKHRLFTATTYKESAPPALLSIISYKCAKGCNLTCTCRKSGIKYSSIAITAKGKGVQILQNMIISLQTQLTKRLKSILGWRR</sequence>
<reference evidence="1 2" key="1">
    <citation type="journal article" date="2019" name="Sci. Rep.">
        <title>Orb-weaving spider Araneus ventricosus genome elucidates the spidroin gene catalogue.</title>
        <authorList>
            <person name="Kono N."/>
            <person name="Nakamura H."/>
            <person name="Ohtoshi R."/>
            <person name="Moran D.A.P."/>
            <person name="Shinohara A."/>
            <person name="Yoshida Y."/>
            <person name="Fujiwara M."/>
            <person name="Mori M."/>
            <person name="Tomita M."/>
            <person name="Arakawa K."/>
        </authorList>
    </citation>
    <scope>NUCLEOTIDE SEQUENCE [LARGE SCALE GENOMIC DNA]</scope>
</reference>
<evidence type="ECO:0000313" key="2">
    <source>
        <dbReference type="Proteomes" id="UP000499080"/>
    </source>
</evidence>
<organism evidence="1 2">
    <name type="scientific">Araneus ventricosus</name>
    <name type="common">Orbweaver spider</name>
    <name type="synonym">Epeira ventricosa</name>
    <dbReference type="NCBI Taxonomy" id="182803"/>
    <lineage>
        <taxon>Eukaryota</taxon>
        <taxon>Metazoa</taxon>
        <taxon>Ecdysozoa</taxon>
        <taxon>Arthropoda</taxon>
        <taxon>Chelicerata</taxon>
        <taxon>Arachnida</taxon>
        <taxon>Araneae</taxon>
        <taxon>Araneomorphae</taxon>
        <taxon>Entelegynae</taxon>
        <taxon>Araneoidea</taxon>
        <taxon>Araneidae</taxon>
        <taxon>Araneus</taxon>
    </lineage>
</organism>
<protein>
    <submittedName>
        <fullName evidence="1">Uncharacterized protein</fullName>
    </submittedName>
</protein>
<accession>A0A4Y2NDI2</accession>
<gene>
    <name evidence="1" type="ORF">AVEN_153034_1</name>
</gene>
<keyword evidence="2" id="KW-1185">Reference proteome</keyword>
<evidence type="ECO:0000313" key="1">
    <source>
        <dbReference type="EMBL" id="GBN35866.1"/>
    </source>
</evidence>
<comment type="caution">
    <text evidence="1">The sequence shown here is derived from an EMBL/GenBank/DDBJ whole genome shotgun (WGS) entry which is preliminary data.</text>
</comment>